<dbReference type="AlphaFoldDB" id="A0A2S6NJP9"/>
<keyword evidence="1" id="KW-0732">Signal</keyword>
<dbReference type="Proteomes" id="UP000239724">
    <property type="component" value="Unassembled WGS sequence"/>
</dbReference>
<gene>
    <name evidence="2" type="ORF">CCS01_08650</name>
</gene>
<evidence type="ECO:0000256" key="1">
    <source>
        <dbReference type="SAM" id="SignalP"/>
    </source>
</evidence>
<feature type="signal peptide" evidence="1">
    <location>
        <begin position="1"/>
        <end position="21"/>
    </location>
</feature>
<protein>
    <recommendedName>
        <fullName evidence="4">Cysteine rich repeat-containing protein</fullName>
    </recommendedName>
</protein>
<dbReference type="EMBL" id="NHRY01000078">
    <property type="protein sequence ID" value="PPQ35111.1"/>
    <property type="molecule type" value="Genomic_DNA"/>
</dbReference>
<evidence type="ECO:0000313" key="3">
    <source>
        <dbReference type="Proteomes" id="UP000239724"/>
    </source>
</evidence>
<dbReference type="InterPro" id="IPR001893">
    <property type="entry name" value="Cys-rich_GLG1_repeat"/>
</dbReference>
<dbReference type="Pfam" id="PF00839">
    <property type="entry name" value="Cys_rich_FGFR"/>
    <property type="match status" value="1"/>
</dbReference>
<dbReference type="OrthoDB" id="7060861at2"/>
<dbReference type="GO" id="GO:0016020">
    <property type="term" value="C:membrane"/>
    <property type="evidence" value="ECO:0007669"/>
    <property type="project" value="InterPro"/>
</dbReference>
<organism evidence="2 3">
    <name type="scientific">Rhodopila globiformis</name>
    <name type="common">Rhodopseudomonas globiformis</name>
    <dbReference type="NCBI Taxonomy" id="1071"/>
    <lineage>
        <taxon>Bacteria</taxon>
        <taxon>Pseudomonadati</taxon>
        <taxon>Pseudomonadota</taxon>
        <taxon>Alphaproteobacteria</taxon>
        <taxon>Acetobacterales</taxon>
        <taxon>Acetobacteraceae</taxon>
        <taxon>Rhodopila</taxon>
    </lineage>
</organism>
<evidence type="ECO:0008006" key="4">
    <source>
        <dbReference type="Google" id="ProtNLM"/>
    </source>
</evidence>
<evidence type="ECO:0000313" key="2">
    <source>
        <dbReference type="EMBL" id="PPQ35111.1"/>
    </source>
</evidence>
<comment type="caution">
    <text evidence="2">The sequence shown here is derived from an EMBL/GenBank/DDBJ whole genome shotgun (WGS) entry which is preliminary data.</text>
</comment>
<keyword evidence="3" id="KW-1185">Reference proteome</keyword>
<accession>A0A2S6NJP9</accession>
<sequence>MTKLMTGIAIAILLLAKPGFAQPPAAPSGLQIAEACGNDIDRLCPGVPPGQGRIKACMKAHVSQLSAPCFDTLMAAAAAKKEAPQ</sequence>
<proteinExistence type="predicted"/>
<feature type="chain" id="PRO_5015764466" description="Cysteine rich repeat-containing protein" evidence="1">
    <location>
        <begin position="22"/>
        <end position="85"/>
    </location>
</feature>
<name>A0A2S6NJP9_RHOGL</name>
<dbReference type="RefSeq" id="WP_104518451.1">
    <property type="nucleotide sequence ID" value="NZ_NHRY01000078.1"/>
</dbReference>
<reference evidence="2 3" key="1">
    <citation type="journal article" date="2018" name="Arch. Microbiol.">
        <title>New insights into the metabolic potential of the phototrophic purple bacterium Rhodopila globiformis DSM 161(T) from its draft genome sequence and evidence for a vanadium-dependent nitrogenase.</title>
        <authorList>
            <person name="Imhoff J.F."/>
            <person name="Rahn T."/>
            <person name="Kunzel S."/>
            <person name="Neulinger S.C."/>
        </authorList>
    </citation>
    <scope>NUCLEOTIDE SEQUENCE [LARGE SCALE GENOMIC DNA]</scope>
    <source>
        <strain evidence="2 3">DSM 161</strain>
    </source>
</reference>